<dbReference type="PIRSF" id="PIRSF018005">
    <property type="entry name" value="UCP018005"/>
    <property type="match status" value="1"/>
</dbReference>
<evidence type="ECO:0000313" key="4">
    <source>
        <dbReference type="EMBL" id="OGH66427.1"/>
    </source>
</evidence>
<evidence type="ECO:0000313" key="5">
    <source>
        <dbReference type="Proteomes" id="UP000178742"/>
    </source>
</evidence>
<dbReference type="InterPro" id="IPR017804">
    <property type="entry name" value="MeTrfase_EgtD-like"/>
</dbReference>
<evidence type="ECO:0000256" key="1">
    <source>
        <dbReference type="ARBA" id="ARBA00022603"/>
    </source>
</evidence>
<reference evidence="4 5" key="1">
    <citation type="journal article" date="2016" name="Nat. Commun.">
        <title>Thousands of microbial genomes shed light on interconnected biogeochemical processes in an aquifer system.</title>
        <authorList>
            <person name="Anantharaman K."/>
            <person name="Brown C.T."/>
            <person name="Hug L.A."/>
            <person name="Sharon I."/>
            <person name="Castelle C.J."/>
            <person name="Probst A.J."/>
            <person name="Thomas B.C."/>
            <person name="Singh A."/>
            <person name="Wilkins M.J."/>
            <person name="Karaoz U."/>
            <person name="Brodie E.L."/>
            <person name="Williams K.H."/>
            <person name="Hubbard S.S."/>
            <person name="Banfield J.F."/>
        </authorList>
    </citation>
    <scope>NUCLEOTIDE SEQUENCE [LARGE SCALE GENOMIC DNA]</scope>
</reference>
<feature type="domain" description="Histidine-specific methyltransferase SAM-dependent" evidence="3">
    <location>
        <begin position="18"/>
        <end position="307"/>
    </location>
</feature>
<dbReference type="InterPro" id="IPR029063">
    <property type="entry name" value="SAM-dependent_MTases_sf"/>
</dbReference>
<protein>
    <recommendedName>
        <fullName evidence="3">Histidine-specific methyltransferase SAM-dependent domain-containing protein</fullName>
    </recommendedName>
</protein>
<organism evidence="4 5">
    <name type="scientific">Candidatus Magasanikbacteria bacterium RIFCSPHIGHO2_02_FULL_41_13</name>
    <dbReference type="NCBI Taxonomy" id="1798676"/>
    <lineage>
        <taxon>Bacteria</taxon>
        <taxon>Candidatus Magasanikiibacteriota</taxon>
    </lineage>
</organism>
<gene>
    <name evidence="4" type="ORF">A3B90_00250</name>
</gene>
<dbReference type="STRING" id="1798676.A3B90_00250"/>
<proteinExistence type="predicted"/>
<dbReference type="GO" id="GO:0032259">
    <property type="term" value="P:methylation"/>
    <property type="evidence" value="ECO:0007669"/>
    <property type="project" value="UniProtKB-KW"/>
</dbReference>
<keyword evidence="1" id="KW-0489">Methyltransferase</keyword>
<accession>A0A1F6M467</accession>
<dbReference type="GO" id="GO:0008168">
    <property type="term" value="F:methyltransferase activity"/>
    <property type="evidence" value="ECO:0007669"/>
    <property type="project" value="UniProtKB-KW"/>
</dbReference>
<dbReference type="InterPro" id="IPR019257">
    <property type="entry name" value="MeTrfase_dom"/>
</dbReference>
<name>A0A1F6M467_9BACT</name>
<dbReference type="PANTHER" id="PTHR43397">
    <property type="entry name" value="ERGOTHIONEINE BIOSYNTHESIS PROTEIN 1"/>
    <property type="match status" value="1"/>
</dbReference>
<dbReference type="Pfam" id="PF10017">
    <property type="entry name" value="Methyltransf_33"/>
    <property type="match status" value="1"/>
</dbReference>
<keyword evidence="2" id="KW-0808">Transferase</keyword>
<dbReference type="SUPFAM" id="SSF53335">
    <property type="entry name" value="S-adenosyl-L-methionine-dependent methyltransferases"/>
    <property type="match status" value="1"/>
</dbReference>
<dbReference type="Proteomes" id="UP000178742">
    <property type="component" value="Unassembled WGS sequence"/>
</dbReference>
<dbReference type="CDD" id="cd02440">
    <property type="entry name" value="AdoMet_MTases"/>
    <property type="match status" value="1"/>
</dbReference>
<dbReference type="AlphaFoldDB" id="A0A1F6M467"/>
<evidence type="ECO:0000256" key="2">
    <source>
        <dbReference type="ARBA" id="ARBA00022679"/>
    </source>
</evidence>
<dbReference type="EMBL" id="MFPX01000018">
    <property type="protein sequence ID" value="OGH66427.1"/>
    <property type="molecule type" value="Genomic_DNA"/>
</dbReference>
<sequence>MFTARQEAELVTSIQGRGEIPLKFNYLGSGAKKWQTIAQKRSTGGINSTETKLLQKRVKDFLASFENHDKINIIDIGCGDGAPCIPILDELTKQKVSFCYVPLDISSEMTALAEKNIHKRYPKVEIKQIVLDFELGNFADITYDLKAGGYSNLLCFLGSTIGNFSDRSRILTNLRDSMGSDDYLIVGVEMTNFAKINKIIPHYQGKVIEDLIYTVALGIGIKKQSTKYEVLWNDQHSQIEMWTTFSNKQKVKIGDSAFILEKGERILLARSVKFNEWTFTKLLSDVGFRTELLTTTSDRGYLLSMVQATRYGV</sequence>
<dbReference type="Gene3D" id="3.40.50.150">
    <property type="entry name" value="Vaccinia Virus protein VP39"/>
    <property type="match status" value="1"/>
</dbReference>
<dbReference type="InterPro" id="IPR051128">
    <property type="entry name" value="EgtD_Methyltrsf_superfamily"/>
</dbReference>
<comment type="caution">
    <text evidence="4">The sequence shown here is derived from an EMBL/GenBank/DDBJ whole genome shotgun (WGS) entry which is preliminary data.</text>
</comment>
<evidence type="ECO:0000259" key="3">
    <source>
        <dbReference type="Pfam" id="PF10017"/>
    </source>
</evidence>
<dbReference type="PANTHER" id="PTHR43397:SF1">
    <property type="entry name" value="ERGOTHIONEINE BIOSYNTHESIS PROTEIN 1"/>
    <property type="match status" value="1"/>
</dbReference>